<evidence type="ECO:0000256" key="7">
    <source>
        <dbReference type="SAM" id="MobiDB-lite"/>
    </source>
</evidence>
<feature type="region of interest" description="Disordered" evidence="7">
    <location>
        <begin position="423"/>
        <end position="442"/>
    </location>
</feature>
<feature type="compositionally biased region" description="Basic and acidic residues" evidence="7">
    <location>
        <begin position="76"/>
        <end position="100"/>
    </location>
</feature>
<dbReference type="InterPro" id="IPR011990">
    <property type="entry name" value="TPR-like_helical_dom_sf"/>
</dbReference>
<dbReference type="GeneID" id="112688497"/>
<feature type="compositionally biased region" description="Basic and acidic residues" evidence="7">
    <location>
        <begin position="39"/>
        <end position="52"/>
    </location>
</feature>
<dbReference type="Pfam" id="PF23240">
    <property type="entry name" value="HAT_PRP39_N"/>
    <property type="match status" value="1"/>
</dbReference>
<dbReference type="Gene3D" id="1.25.40.10">
    <property type="entry name" value="Tetratricopeptide repeat domain"/>
    <property type="match status" value="2"/>
</dbReference>
<proteinExistence type="inferred from homology"/>
<gene>
    <name evidence="9 10 11" type="primary">LOC112688497</name>
</gene>
<keyword evidence="2" id="KW-0507">mRNA processing</keyword>
<dbReference type="GO" id="GO:0000395">
    <property type="term" value="P:mRNA 5'-splice site recognition"/>
    <property type="evidence" value="ECO:0007669"/>
    <property type="project" value="TreeGrafter"/>
</dbReference>
<dbReference type="GO" id="GO:0071004">
    <property type="term" value="C:U2-type prespliceosome"/>
    <property type="evidence" value="ECO:0007669"/>
    <property type="project" value="TreeGrafter"/>
</dbReference>
<dbReference type="GO" id="GO:0000243">
    <property type="term" value="C:commitment complex"/>
    <property type="evidence" value="ECO:0007669"/>
    <property type="project" value="TreeGrafter"/>
</dbReference>
<evidence type="ECO:0000256" key="4">
    <source>
        <dbReference type="ARBA" id="ARBA00023187"/>
    </source>
</evidence>
<keyword evidence="5" id="KW-0539">Nucleus</keyword>
<evidence type="ECO:0000256" key="1">
    <source>
        <dbReference type="ARBA" id="ARBA00004123"/>
    </source>
</evidence>
<dbReference type="SUPFAM" id="SSF48452">
    <property type="entry name" value="TPR-like"/>
    <property type="match status" value="2"/>
</dbReference>
<evidence type="ECO:0000313" key="11">
    <source>
        <dbReference type="RefSeq" id="XP_025417514.1"/>
    </source>
</evidence>
<feature type="compositionally biased region" description="Basic and acidic residues" evidence="7">
    <location>
        <begin position="140"/>
        <end position="186"/>
    </location>
</feature>
<dbReference type="RefSeq" id="XP_025417513.1">
    <property type="nucleotide sequence ID" value="XM_025561728.1"/>
</dbReference>
<evidence type="ECO:0000313" key="10">
    <source>
        <dbReference type="RefSeq" id="XP_025417513.1"/>
    </source>
</evidence>
<dbReference type="GO" id="GO:0030627">
    <property type="term" value="F:pre-mRNA 5'-splice site binding"/>
    <property type="evidence" value="ECO:0007669"/>
    <property type="project" value="TreeGrafter"/>
</dbReference>
<evidence type="ECO:0000313" key="8">
    <source>
        <dbReference type="Proteomes" id="UP000694846"/>
    </source>
</evidence>
<dbReference type="OrthoDB" id="10265668at2759"/>
<dbReference type="RefSeq" id="XP_025417512.1">
    <property type="nucleotide sequence ID" value="XM_025561727.1"/>
</dbReference>
<accession>A0A8B8G3G6</accession>
<feature type="compositionally biased region" description="Basic and acidic residues" evidence="7">
    <location>
        <begin position="195"/>
        <end position="210"/>
    </location>
</feature>
<dbReference type="GO" id="GO:0005685">
    <property type="term" value="C:U1 snRNP"/>
    <property type="evidence" value="ECO:0007669"/>
    <property type="project" value="TreeGrafter"/>
</dbReference>
<organism evidence="8 9">
    <name type="scientific">Sipha flava</name>
    <name type="common">yellow sugarcane aphid</name>
    <dbReference type="NCBI Taxonomy" id="143950"/>
    <lineage>
        <taxon>Eukaryota</taxon>
        <taxon>Metazoa</taxon>
        <taxon>Ecdysozoa</taxon>
        <taxon>Arthropoda</taxon>
        <taxon>Hexapoda</taxon>
        <taxon>Insecta</taxon>
        <taxon>Pterygota</taxon>
        <taxon>Neoptera</taxon>
        <taxon>Paraneoptera</taxon>
        <taxon>Hemiptera</taxon>
        <taxon>Sternorrhyncha</taxon>
        <taxon>Aphidomorpha</taxon>
        <taxon>Aphidoidea</taxon>
        <taxon>Aphididae</taxon>
        <taxon>Sipha</taxon>
    </lineage>
</organism>
<comment type="subcellular location">
    <subcellularLocation>
        <location evidence="1">Nucleus</location>
    </subcellularLocation>
</comment>
<feature type="region of interest" description="Disordered" evidence="7">
    <location>
        <begin position="39"/>
        <end position="210"/>
    </location>
</feature>
<dbReference type="InterPro" id="IPR003107">
    <property type="entry name" value="HAT"/>
</dbReference>
<reference evidence="9 10" key="1">
    <citation type="submission" date="2025-04" db="UniProtKB">
        <authorList>
            <consortium name="RefSeq"/>
        </authorList>
    </citation>
    <scope>IDENTIFICATION</scope>
    <source>
        <tissue evidence="9 10">Whole body</tissue>
    </source>
</reference>
<dbReference type="FunFam" id="1.25.40.10:FF:000091">
    <property type="entry name" value="Pre-mRNA-processing factor 39"/>
    <property type="match status" value="1"/>
</dbReference>
<feature type="compositionally biased region" description="Basic and acidic residues" evidence="7">
    <location>
        <begin position="60"/>
        <end position="69"/>
    </location>
</feature>
<keyword evidence="3" id="KW-0677">Repeat</keyword>
<evidence type="ECO:0000313" key="9">
    <source>
        <dbReference type="RefSeq" id="XP_025417512.1"/>
    </source>
</evidence>
<evidence type="ECO:0000256" key="5">
    <source>
        <dbReference type="ARBA" id="ARBA00023242"/>
    </source>
</evidence>
<evidence type="ECO:0000256" key="6">
    <source>
        <dbReference type="ARBA" id="ARBA00038019"/>
    </source>
</evidence>
<keyword evidence="4" id="KW-0508">mRNA splicing</keyword>
<dbReference type="Proteomes" id="UP000694846">
    <property type="component" value="Unplaced"/>
</dbReference>
<comment type="similarity">
    <text evidence="6">Belongs to the PRP39 family.</text>
</comment>
<sequence length="771" mass="91063">MSSDTENHDHNTGTEDKIYDDLEKLIDSVDAEERELKKRMEKKNLNGVEKEANGCLAASKNEEFEHKSTINELEDESIKIKTENADKKSEEDNSHYDFKDSQNNSEDGKEELELSEMIVCDEVAGDSDEDDNKIVDATVENDKDKYERESKKIKKESKEKESIKKKYDKKSDSKSKDYSRKEDSKRSDKKRSRTPSKDRSSKDSSLKKRTKIIDKEKESKKLRELDKFWQTVRDDPSDFIGWTYLLQYVDGAKNIDAAREAYDAFLDLYPYCYGYWRKYADYERKNGTKENCEKVFDRGLKAIPLSVDLWIHYMGYMKSAYPDDEELIREQFERAVDACGIEFRSDRLWDHYIKFELECKQYSRVTDIYERLIATPTHGYLNNFECFKDYIKKYPKNKILETVKFLELRKEVLAEIKETEAKKNQGRKIDSGSDSDDMADPMEQRTKEENLMKEKMIASRLLIHKTTAEMVALRLPYEEMIKRPYFHVKPLERSQIRNWKEYLEFEIGQGVYKRIVVLFERCLIACALYEEFWTKYISYLESLESDDQEIKDRIEDIYIRACTVHHKNKPGINLTWALHLENNGQYDKAAQILDMLDSVAPHKKLIIQRRINLERRRNCYDRVCELYEHYISTANSSLTSILLTVKYARFVWKILNNSDKASEILWVEVEKINNVQKSSRLLLQLMEIKMSDNPMNILAVVKLIDNILNMKSIDIEQQVIFSQRKVEYLEEFGKDIRMINKAIAESKKYMKMYNDREKILEGTDTTCSGKT</sequence>
<protein>
    <submittedName>
        <fullName evidence="9 10">Pre-mRNA-processing factor 39-like</fullName>
    </submittedName>
</protein>
<dbReference type="RefSeq" id="XP_025417514.1">
    <property type="nucleotide sequence ID" value="XM_025561729.1"/>
</dbReference>
<evidence type="ECO:0000256" key="2">
    <source>
        <dbReference type="ARBA" id="ARBA00022664"/>
    </source>
</evidence>
<keyword evidence="8" id="KW-1185">Reference proteome</keyword>
<dbReference type="AlphaFoldDB" id="A0A8B8G3G6"/>
<dbReference type="Pfam" id="PF23241">
    <property type="entry name" value="HAT_PRP39_C"/>
    <property type="match status" value="1"/>
</dbReference>
<evidence type="ECO:0000256" key="3">
    <source>
        <dbReference type="ARBA" id="ARBA00022737"/>
    </source>
</evidence>
<dbReference type="PANTHER" id="PTHR17204">
    <property type="entry name" value="PRE-MRNA PROCESSING PROTEIN PRP39-RELATED"/>
    <property type="match status" value="1"/>
</dbReference>
<dbReference type="InterPro" id="IPR059164">
    <property type="entry name" value="HAT_PRP39_C"/>
</dbReference>
<name>A0A8B8G3G6_9HEMI</name>
<dbReference type="SMART" id="SM00386">
    <property type="entry name" value="HAT"/>
    <property type="match status" value="7"/>
</dbReference>
<dbReference type="PANTHER" id="PTHR17204:SF5">
    <property type="entry name" value="PRE-MRNA-PROCESSING FACTOR 39"/>
    <property type="match status" value="1"/>
</dbReference>